<dbReference type="GO" id="GO:2000601">
    <property type="term" value="P:positive regulation of Arp2/3 complex-mediated actin nucleation"/>
    <property type="evidence" value="ECO:0007669"/>
    <property type="project" value="TreeGrafter"/>
</dbReference>
<proteinExistence type="inferred from homology"/>
<dbReference type="GO" id="GO:0030036">
    <property type="term" value="P:actin cytoskeleton organization"/>
    <property type="evidence" value="ECO:0007669"/>
    <property type="project" value="UniProtKB-UniRule"/>
</dbReference>
<feature type="region of interest" description="Disordered" evidence="3">
    <location>
        <begin position="1016"/>
        <end position="1046"/>
    </location>
</feature>
<reference evidence="4 5" key="1">
    <citation type="journal article" date="2016" name="Sci. Rep.">
        <title>The genome sequence of the outbreeding globe artichoke constructed de novo incorporating a phase-aware low-pass sequencing strategy of F1 progeny.</title>
        <authorList>
            <person name="Scaglione D."/>
            <person name="Reyes-Chin-Wo S."/>
            <person name="Acquadro A."/>
            <person name="Froenicke L."/>
            <person name="Portis E."/>
            <person name="Beitel C."/>
            <person name="Tirone M."/>
            <person name="Mauro R."/>
            <person name="Lo Monaco A."/>
            <person name="Mauromicale G."/>
            <person name="Faccioli P."/>
            <person name="Cattivelli L."/>
            <person name="Rieseberg L."/>
            <person name="Michelmore R."/>
            <person name="Lanteri S."/>
        </authorList>
    </citation>
    <scope>NUCLEOTIDE SEQUENCE [LARGE SCALE GENOMIC DNA]</scope>
    <source>
        <strain evidence="4">2C</strain>
    </source>
</reference>
<dbReference type="EMBL" id="LEKV01000396">
    <property type="protein sequence ID" value="KVI11302.1"/>
    <property type="molecule type" value="Genomic_DNA"/>
</dbReference>
<evidence type="ECO:0000313" key="5">
    <source>
        <dbReference type="Proteomes" id="UP000243975"/>
    </source>
</evidence>
<keyword evidence="2" id="KW-0009">Actin-binding</keyword>
<sequence>MPINRYQIRNVYSLADPELYKAADKDDPEALLEGVAMAGLVGVLRQLGDLAEFAAEIFHDLHEEVMATAARGHGLLARVQQLESEFPSIERAFLSQTRHSIFFPNSGIDWHPNRQTAHNLITTGDLPRFVMDSYEECRGPPRLFLLDKFDVGGAGACLKRYTDPSVYKVEASSFEIESAETQRDKKIRKTKVSSMKRIISLAFAGNRNLFMILLKKGSRWKGGETQEVSQLSHVKLHQLFLEERVQNGAIEPARLVKLKKRPNKLPFDLESGESYMNKLLNSPEDKLVHEVPVCLSTLMLPTNTSNGSRLEIPEDSMVGSALGSAVQSSRAEKIVYGDPTDSLSRKVAERQTSEQPTSGLSLGAGIIPSTLEEEVDEKQIAVVEEIKTDGLQNGYLSDDVASETDNYMDALATMESQLETNAELRAKIDPSVDHGEYSDANIDQFQSQLSGSQSRGNSIASDDGNNLIRKGITTSLYSDTTSMSTENASPEIPQPFACTEIPFHPRVPPKQVSDAEKIMVTQYLDHNITNDTCIDASKVPNVSSAIDSALHVDQVTILEEGTSKEADSNEMSSNHNETLTSPRKIGEHQIYMEVTVDCTCKQPDFLPTADSPSSMSFAEIPEGEVDDRLDNDSSRPMIHLPIISDTTCRISENSLSEVNEIEHEEDNHSTGSVDSHCSLSHSVTLHADEQPFDTSLAECGIDNLDVKPSYTTFSDDVPVAEVAADNPDIYSKEQFKEIADDILHIPDLAEAIVPYSSEDETKSNNAKIELMTGAVSDVADVNRSGGNDLSALKDEAELEERAKESVKSEVKVGSNPVSVPDDLDINEGNDLSTLEDDVELEAREVDSINLEVEKRAAVLLLVDVDKNEDNCCSTLEEPDGSRSVISHLCNEQNSQESGEKEEVDQLLVISPDLDYVSCDTAPYDSSNNLLLDSILDTSLSTCDDLDDDVDSPSLNSKILQDQSHSFLAETDQNGLQEVILRDLSSPPGNIAPCDPSNVQLLDSASSSVVFTEANHDLESKSPNHGDHDKFEAAKSSPPEDNVNQPNDQLHVQSLASEGSQMLPQLDSLTHIDHEKHFDTHSEPYPVNNATQSIVQEEDLHPQPMNVVVATDESTHIQDVQSSTESDSVPVSGKLHTLELLQMNSQEVNLSAQVKHQSTPVFSGFGILPQLSPVKSEDIPPLPPLPPMQWRMRKPQNALLTPTDGGQHSDNPFPSIFPCKADEGPQVVVHPTLDEIRNPDTENRKSKHAYKDLRSDTGGFSQILLPEASLHTEDHDKSSVPSETKFAETLMSAGTEHSHSVPTSSGWEIFWPSSNPYSFQPVDNEVSNTIRPIKVQRPRSPLIDAVAAHDKSKLRKVSDRATPQIPKGEESDAILEQIRAKSFNLKPAVQTRPSIQGPKTNLRVAAILEKANAIRQAFAGSDDDDDDSDNWSDS</sequence>
<accession>A0A103YLN2</accession>
<dbReference type="GO" id="GO:0003779">
    <property type="term" value="F:actin binding"/>
    <property type="evidence" value="ECO:0007669"/>
    <property type="project" value="UniProtKB-UniRule"/>
</dbReference>
<feature type="region of interest" description="Disordered" evidence="3">
    <location>
        <begin position="803"/>
        <end position="829"/>
    </location>
</feature>
<protein>
    <recommendedName>
        <fullName evidence="2">Protein SCAR</fullName>
    </recommendedName>
    <alternativeName>
        <fullName evidence="2">Protein WAVE</fullName>
    </alternativeName>
</protein>
<feature type="compositionally biased region" description="Basic and acidic residues" evidence="3">
    <location>
        <begin position="343"/>
        <end position="352"/>
    </location>
</feature>
<feature type="compositionally biased region" description="Basic and acidic residues" evidence="3">
    <location>
        <begin position="1016"/>
        <end position="1032"/>
    </location>
</feature>
<comment type="caution">
    <text evidence="4">The sequence shown here is derived from an EMBL/GenBank/DDBJ whole genome shotgun (WGS) entry which is preliminary data.</text>
</comment>
<comment type="function">
    <text evidence="2">Involved in regulation of actin and microtubule organization. Part of a WAVE complex that activates the Arp2/3 complex.</text>
</comment>
<dbReference type="PANTHER" id="PTHR12902:SF1">
    <property type="entry name" value="WISKOTT-ALDRICH SYNDROME PROTEIN FAMILY MEMBER"/>
    <property type="match status" value="1"/>
</dbReference>
<comment type="subcellular location">
    <subcellularLocation>
        <location evidence="2">Cytoplasm</location>
        <location evidence="2">Cytoskeleton</location>
    </subcellularLocation>
</comment>
<dbReference type="STRING" id="59895.A0A103YLN2"/>
<feature type="region of interest" description="Disordered" evidence="3">
    <location>
        <begin position="446"/>
        <end position="466"/>
    </location>
</feature>
<name>A0A103YLN2_CYNCS</name>
<keyword evidence="2" id="KW-0206">Cytoskeleton</keyword>
<dbReference type="GO" id="GO:0005856">
    <property type="term" value="C:cytoskeleton"/>
    <property type="evidence" value="ECO:0007669"/>
    <property type="project" value="UniProtKB-SubCell"/>
</dbReference>
<dbReference type="InterPro" id="IPR028288">
    <property type="entry name" value="SCAR/WAVE_fam"/>
</dbReference>
<keyword evidence="5" id="KW-1185">Reference proteome</keyword>
<feature type="region of interest" description="Disordered" evidence="3">
    <location>
        <begin position="340"/>
        <end position="364"/>
    </location>
</feature>
<organism evidence="4 5">
    <name type="scientific">Cynara cardunculus var. scolymus</name>
    <name type="common">Globe artichoke</name>
    <name type="synonym">Cynara scolymus</name>
    <dbReference type="NCBI Taxonomy" id="59895"/>
    <lineage>
        <taxon>Eukaryota</taxon>
        <taxon>Viridiplantae</taxon>
        <taxon>Streptophyta</taxon>
        <taxon>Embryophyta</taxon>
        <taxon>Tracheophyta</taxon>
        <taxon>Spermatophyta</taxon>
        <taxon>Magnoliopsida</taxon>
        <taxon>eudicotyledons</taxon>
        <taxon>Gunneridae</taxon>
        <taxon>Pentapetalae</taxon>
        <taxon>asterids</taxon>
        <taxon>campanulids</taxon>
        <taxon>Asterales</taxon>
        <taxon>Asteraceae</taxon>
        <taxon>Carduoideae</taxon>
        <taxon>Cardueae</taxon>
        <taxon>Carduinae</taxon>
        <taxon>Cynara</taxon>
    </lineage>
</organism>
<dbReference type="Proteomes" id="UP000243975">
    <property type="component" value="Unassembled WGS sequence"/>
</dbReference>
<keyword evidence="2" id="KW-0963">Cytoplasm</keyword>
<evidence type="ECO:0000313" key="4">
    <source>
        <dbReference type="EMBL" id="KVI11302.1"/>
    </source>
</evidence>
<dbReference type="OMA" id="KGVEWHP"/>
<evidence type="ECO:0000256" key="1">
    <source>
        <dbReference type="ARBA" id="ARBA00006993"/>
    </source>
</evidence>
<evidence type="ECO:0000256" key="2">
    <source>
        <dbReference type="RuleBase" id="RU367034"/>
    </source>
</evidence>
<dbReference type="Gene3D" id="1.20.5.340">
    <property type="match status" value="1"/>
</dbReference>
<dbReference type="Gene3D" id="6.10.280.150">
    <property type="match status" value="2"/>
</dbReference>
<dbReference type="GO" id="GO:0034237">
    <property type="term" value="F:protein kinase A regulatory subunit binding"/>
    <property type="evidence" value="ECO:0007669"/>
    <property type="project" value="TreeGrafter"/>
</dbReference>
<comment type="similarity">
    <text evidence="1 2">Belongs to the SCAR/WAVE family.</text>
</comment>
<dbReference type="PANTHER" id="PTHR12902">
    <property type="entry name" value="WASP-1"/>
    <property type="match status" value="1"/>
</dbReference>
<evidence type="ECO:0000256" key="3">
    <source>
        <dbReference type="SAM" id="MobiDB-lite"/>
    </source>
</evidence>
<feature type="compositionally biased region" description="Polar residues" evidence="3">
    <location>
        <begin position="446"/>
        <end position="464"/>
    </location>
</feature>
<gene>
    <name evidence="4" type="ORF">Ccrd_010289</name>
</gene>
<dbReference type="GO" id="GO:0071933">
    <property type="term" value="F:Arp2/3 complex binding"/>
    <property type="evidence" value="ECO:0007669"/>
    <property type="project" value="TreeGrafter"/>
</dbReference>
<dbReference type="Gramene" id="KVI11302">
    <property type="protein sequence ID" value="KVI11302"/>
    <property type="gene ID" value="Ccrd_010289"/>
</dbReference>